<evidence type="ECO:0000259" key="1">
    <source>
        <dbReference type="Pfam" id="PF00078"/>
    </source>
</evidence>
<name>A0A8R7TAZ2_TRIUA</name>
<sequence>LNPTQLSQFRPISLCNVIYKIASKVVSNRLKVILPDIISEEQSAFVPGRLITDNIICAYECPHFMKRSRAKSNSFCALKLDMMKAYDRLE</sequence>
<dbReference type="Gramene" id="TuG1812G0100004654.01.T01">
    <property type="protein sequence ID" value="TuG1812G0100004654.01.T01.cds446537"/>
    <property type="gene ID" value="TuG1812G0100004654.01"/>
</dbReference>
<reference evidence="2" key="3">
    <citation type="submission" date="2022-06" db="UniProtKB">
        <authorList>
            <consortium name="EnsemblPlants"/>
        </authorList>
    </citation>
    <scope>IDENTIFICATION</scope>
</reference>
<evidence type="ECO:0000313" key="2">
    <source>
        <dbReference type="EnsemblPlants" id="TuG1812G0100004654.01.T01.cds446537"/>
    </source>
</evidence>
<dbReference type="Proteomes" id="UP000015106">
    <property type="component" value="Chromosome 1"/>
</dbReference>
<evidence type="ECO:0000313" key="3">
    <source>
        <dbReference type="Proteomes" id="UP000015106"/>
    </source>
</evidence>
<dbReference type="InterPro" id="IPR052343">
    <property type="entry name" value="Retrotransposon-Effector_Assoc"/>
</dbReference>
<reference evidence="3" key="1">
    <citation type="journal article" date="2013" name="Nature">
        <title>Draft genome of the wheat A-genome progenitor Triticum urartu.</title>
        <authorList>
            <person name="Ling H.Q."/>
            <person name="Zhao S."/>
            <person name="Liu D."/>
            <person name="Wang J."/>
            <person name="Sun H."/>
            <person name="Zhang C."/>
            <person name="Fan H."/>
            <person name="Li D."/>
            <person name="Dong L."/>
            <person name="Tao Y."/>
            <person name="Gao C."/>
            <person name="Wu H."/>
            <person name="Li Y."/>
            <person name="Cui Y."/>
            <person name="Guo X."/>
            <person name="Zheng S."/>
            <person name="Wang B."/>
            <person name="Yu K."/>
            <person name="Liang Q."/>
            <person name="Yang W."/>
            <person name="Lou X."/>
            <person name="Chen J."/>
            <person name="Feng M."/>
            <person name="Jian J."/>
            <person name="Zhang X."/>
            <person name="Luo G."/>
            <person name="Jiang Y."/>
            <person name="Liu J."/>
            <person name="Wang Z."/>
            <person name="Sha Y."/>
            <person name="Zhang B."/>
            <person name="Wu H."/>
            <person name="Tang D."/>
            <person name="Shen Q."/>
            <person name="Xue P."/>
            <person name="Zou S."/>
            <person name="Wang X."/>
            <person name="Liu X."/>
            <person name="Wang F."/>
            <person name="Yang Y."/>
            <person name="An X."/>
            <person name="Dong Z."/>
            <person name="Zhang K."/>
            <person name="Zhang X."/>
            <person name="Luo M.C."/>
            <person name="Dvorak J."/>
            <person name="Tong Y."/>
            <person name="Wang J."/>
            <person name="Yang H."/>
            <person name="Li Z."/>
            <person name="Wang D."/>
            <person name="Zhang A."/>
            <person name="Wang J."/>
        </authorList>
    </citation>
    <scope>NUCLEOTIDE SEQUENCE</scope>
    <source>
        <strain evidence="3">cv. G1812</strain>
    </source>
</reference>
<dbReference type="AlphaFoldDB" id="A0A8R7TAZ2"/>
<dbReference type="PANTHER" id="PTHR46890">
    <property type="entry name" value="NON-LTR RETROLELEMENT REVERSE TRANSCRIPTASE-LIKE PROTEIN-RELATED"/>
    <property type="match status" value="1"/>
</dbReference>
<proteinExistence type="predicted"/>
<keyword evidence="3" id="KW-1185">Reference proteome</keyword>
<dbReference type="PANTHER" id="PTHR46890:SF48">
    <property type="entry name" value="RNA-DIRECTED DNA POLYMERASE"/>
    <property type="match status" value="1"/>
</dbReference>
<dbReference type="Pfam" id="PF00078">
    <property type="entry name" value="RVT_1"/>
    <property type="match status" value="1"/>
</dbReference>
<feature type="domain" description="Reverse transcriptase" evidence="1">
    <location>
        <begin position="7"/>
        <end position="89"/>
    </location>
</feature>
<dbReference type="InterPro" id="IPR000477">
    <property type="entry name" value="RT_dom"/>
</dbReference>
<dbReference type="EnsemblPlants" id="TuG1812G0100004654.01.T01">
    <property type="protein sequence ID" value="TuG1812G0100004654.01.T01.cds446537"/>
    <property type="gene ID" value="TuG1812G0100004654.01"/>
</dbReference>
<protein>
    <recommendedName>
        <fullName evidence="1">Reverse transcriptase domain-containing protein</fullName>
    </recommendedName>
</protein>
<accession>A0A8R7TAZ2</accession>
<reference evidence="2" key="2">
    <citation type="submission" date="2018-03" db="EMBL/GenBank/DDBJ databases">
        <title>The Triticum urartu genome reveals the dynamic nature of wheat genome evolution.</title>
        <authorList>
            <person name="Ling H."/>
            <person name="Ma B."/>
            <person name="Shi X."/>
            <person name="Liu H."/>
            <person name="Dong L."/>
            <person name="Sun H."/>
            <person name="Cao Y."/>
            <person name="Gao Q."/>
            <person name="Zheng S."/>
            <person name="Li Y."/>
            <person name="Yu Y."/>
            <person name="Du H."/>
            <person name="Qi M."/>
            <person name="Li Y."/>
            <person name="Yu H."/>
            <person name="Cui Y."/>
            <person name="Wang N."/>
            <person name="Chen C."/>
            <person name="Wu H."/>
            <person name="Zhao Y."/>
            <person name="Zhang J."/>
            <person name="Li Y."/>
            <person name="Zhou W."/>
            <person name="Zhang B."/>
            <person name="Hu W."/>
            <person name="Eijk M."/>
            <person name="Tang J."/>
            <person name="Witsenboer H."/>
            <person name="Zhao S."/>
            <person name="Li Z."/>
            <person name="Zhang A."/>
            <person name="Wang D."/>
            <person name="Liang C."/>
        </authorList>
    </citation>
    <scope>NUCLEOTIDE SEQUENCE [LARGE SCALE GENOMIC DNA]</scope>
    <source>
        <strain evidence="2">cv. G1812</strain>
    </source>
</reference>
<organism evidence="2 3">
    <name type="scientific">Triticum urartu</name>
    <name type="common">Red wild einkorn</name>
    <name type="synonym">Crithodium urartu</name>
    <dbReference type="NCBI Taxonomy" id="4572"/>
    <lineage>
        <taxon>Eukaryota</taxon>
        <taxon>Viridiplantae</taxon>
        <taxon>Streptophyta</taxon>
        <taxon>Embryophyta</taxon>
        <taxon>Tracheophyta</taxon>
        <taxon>Spermatophyta</taxon>
        <taxon>Magnoliopsida</taxon>
        <taxon>Liliopsida</taxon>
        <taxon>Poales</taxon>
        <taxon>Poaceae</taxon>
        <taxon>BOP clade</taxon>
        <taxon>Pooideae</taxon>
        <taxon>Triticodae</taxon>
        <taxon>Triticeae</taxon>
        <taxon>Triticinae</taxon>
        <taxon>Triticum</taxon>
    </lineage>
</organism>